<dbReference type="InterPro" id="IPR036390">
    <property type="entry name" value="WH_DNA-bd_sf"/>
</dbReference>
<dbReference type="GO" id="GO:0003677">
    <property type="term" value="F:DNA binding"/>
    <property type="evidence" value="ECO:0007669"/>
    <property type="project" value="UniProtKB-KW"/>
</dbReference>
<reference evidence="6" key="1">
    <citation type="submission" date="2018-05" db="EMBL/GenBank/DDBJ databases">
        <authorList>
            <person name="Klenk H.-P."/>
            <person name="Huntemann M."/>
            <person name="Clum A."/>
            <person name="Pillay M."/>
            <person name="Palaniappan K."/>
            <person name="Varghese N."/>
            <person name="Mikhailova N."/>
            <person name="Stamatis D."/>
            <person name="Reddy T."/>
            <person name="Daum C."/>
            <person name="Shapiro N."/>
            <person name="Ivanova N."/>
            <person name="Kyrpides N."/>
            <person name="Woyke T."/>
        </authorList>
    </citation>
    <scope>NUCLEOTIDE SEQUENCE [LARGE SCALE GENOMIC DNA]</scope>
    <source>
        <strain evidence="6">DSM 45417</strain>
    </source>
</reference>
<keyword evidence="1" id="KW-0805">Transcription regulation</keyword>
<evidence type="ECO:0000313" key="5">
    <source>
        <dbReference type="EMBL" id="PWW24177.1"/>
    </source>
</evidence>
<dbReference type="GO" id="GO:0003700">
    <property type="term" value="F:DNA-binding transcription factor activity"/>
    <property type="evidence" value="ECO:0007669"/>
    <property type="project" value="InterPro"/>
</dbReference>
<evidence type="ECO:0000256" key="3">
    <source>
        <dbReference type="ARBA" id="ARBA00023163"/>
    </source>
</evidence>
<dbReference type="Gene3D" id="1.20.120.530">
    <property type="entry name" value="GntR ligand-binding domain-like"/>
    <property type="match status" value="1"/>
</dbReference>
<protein>
    <submittedName>
        <fullName evidence="5">DNA-binding FadR family transcriptional regulator</fullName>
    </submittedName>
</protein>
<dbReference type="InterPro" id="IPR008920">
    <property type="entry name" value="TF_FadR/GntR_C"/>
</dbReference>
<dbReference type="SMART" id="SM00345">
    <property type="entry name" value="HTH_GNTR"/>
    <property type="match status" value="1"/>
</dbReference>
<evidence type="ECO:0000256" key="1">
    <source>
        <dbReference type="ARBA" id="ARBA00023015"/>
    </source>
</evidence>
<dbReference type="Proteomes" id="UP000246661">
    <property type="component" value="Unassembled WGS sequence"/>
</dbReference>
<dbReference type="Gene3D" id="1.10.10.10">
    <property type="entry name" value="Winged helix-like DNA-binding domain superfamily/Winged helix DNA-binding domain"/>
    <property type="match status" value="1"/>
</dbReference>
<dbReference type="AlphaFoldDB" id="A0A317QMU4"/>
<proteinExistence type="predicted"/>
<evidence type="ECO:0000313" key="6">
    <source>
        <dbReference type="Proteomes" id="UP000246661"/>
    </source>
</evidence>
<organism evidence="5 6">
    <name type="scientific">Geodermatophilus normandii</name>
    <dbReference type="NCBI Taxonomy" id="1137989"/>
    <lineage>
        <taxon>Bacteria</taxon>
        <taxon>Bacillati</taxon>
        <taxon>Actinomycetota</taxon>
        <taxon>Actinomycetes</taxon>
        <taxon>Geodermatophilales</taxon>
        <taxon>Geodermatophilaceae</taxon>
        <taxon>Geodermatophilus</taxon>
    </lineage>
</organism>
<keyword evidence="6" id="KW-1185">Reference proteome</keyword>
<dbReference type="InterPro" id="IPR011711">
    <property type="entry name" value="GntR_C"/>
</dbReference>
<dbReference type="InterPro" id="IPR036388">
    <property type="entry name" value="WH-like_DNA-bd_sf"/>
</dbReference>
<dbReference type="SMART" id="SM00895">
    <property type="entry name" value="FCD"/>
    <property type="match status" value="1"/>
</dbReference>
<dbReference type="InterPro" id="IPR000524">
    <property type="entry name" value="Tscrpt_reg_HTH_GntR"/>
</dbReference>
<sequence>MQLLSGDARRAVFAPLDDGALRSEAVVRRVGSAIGLGLLGDGEQLPTEAHLATMLNVSTVTLREALAELRKLGLVETRRGRGGGSFVRSRDDVLAELADARLEELGTADLRELGDVHGAVAAAAARLAASRASRTEIARLRDIVDRLASAETVTGQRRTDGRYYIELAACAQSVRLTMQEMDLHLELSQLPWPPAHAPGLLDVIVAGHRAVVDAIEDRDAARARTLAESHVETRTLWAIELRLQRLEAATASGGEQRAVS</sequence>
<accession>A0A317QMU4</accession>
<evidence type="ECO:0000256" key="2">
    <source>
        <dbReference type="ARBA" id="ARBA00023125"/>
    </source>
</evidence>
<comment type="caution">
    <text evidence="5">The sequence shown here is derived from an EMBL/GenBank/DDBJ whole genome shotgun (WGS) entry which is preliminary data.</text>
</comment>
<evidence type="ECO:0000259" key="4">
    <source>
        <dbReference type="PROSITE" id="PS50949"/>
    </source>
</evidence>
<feature type="domain" description="HTH gntR-type" evidence="4">
    <location>
        <begin position="20"/>
        <end position="90"/>
    </location>
</feature>
<keyword evidence="2 5" id="KW-0238">DNA-binding</keyword>
<dbReference type="CDD" id="cd07377">
    <property type="entry name" value="WHTH_GntR"/>
    <property type="match status" value="1"/>
</dbReference>
<name>A0A317QMU4_9ACTN</name>
<dbReference type="PROSITE" id="PS50949">
    <property type="entry name" value="HTH_GNTR"/>
    <property type="match status" value="1"/>
</dbReference>
<dbReference type="RefSeq" id="WP_211308017.1">
    <property type="nucleotide sequence ID" value="NZ_QGTX01000001.1"/>
</dbReference>
<keyword evidence="3" id="KW-0804">Transcription</keyword>
<dbReference type="SUPFAM" id="SSF48008">
    <property type="entry name" value="GntR ligand-binding domain-like"/>
    <property type="match status" value="1"/>
</dbReference>
<dbReference type="PRINTS" id="PR00035">
    <property type="entry name" value="HTHGNTR"/>
</dbReference>
<gene>
    <name evidence="5" type="ORF">JD79_03355</name>
</gene>
<dbReference type="PANTHER" id="PTHR43537:SF24">
    <property type="entry name" value="GLUCONATE OPERON TRANSCRIPTIONAL REPRESSOR"/>
    <property type="match status" value="1"/>
</dbReference>
<dbReference type="SUPFAM" id="SSF46785">
    <property type="entry name" value="Winged helix' DNA-binding domain"/>
    <property type="match status" value="1"/>
</dbReference>
<dbReference type="EMBL" id="QGTX01000001">
    <property type="protein sequence ID" value="PWW24177.1"/>
    <property type="molecule type" value="Genomic_DNA"/>
</dbReference>
<dbReference type="Pfam" id="PF00392">
    <property type="entry name" value="GntR"/>
    <property type="match status" value="1"/>
</dbReference>
<dbReference type="PANTHER" id="PTHR43537">
    <property type="entry name" value="TRANSCRIPTIONAL REGULATOR, GNTR FAMILY"/>
    <property type="match status" value="1"/>
</dbReference>
<dbReference type="Pfam" id="PF07729">
    <property type="entry name" value="FCD"/>
    <property type="match status" value="1"/>
</dbReference>